<dbReference type="OrthoDB" id="5427070at2759"/>
<keyword evidence="4" id="KW-1185">Reference proteome</keyword>
<accession>A0A0C3GXG6</accession>
<dbReference type="AlphaFoldDB" id="A0A0C3GXG6"/>
<protein>
    <submittedName>
        <fullName evidence="3">Uncharacterized protein</fullName>
    </submittedName>
</protein>
<evidence type="ECO:0000256" key="1">
    <source>
        <dbReference type="SAM" id="MobiDB-lite"/>
    </source>
</evidence>
<sequence>MSVWSLNTRSPTNGGGSGGGTAYMPHPAPNTPGYDGEENQSKMGSVLSVFKTIFIPAVISLVLYLLISYIVVPLWKRYRGRYSQYLPMDSISTHTSSVRERMHRALLKAVAKWLLPSSWRTEFEREQAAHARTEASDFDEDEGEELYTVGDVESNRREAISLDVQRGRDDAGRRLSRELEEGFKDDSDESEDDAEIHGSRSQGILR</sequence>
<feature type="region of interest" description="Disordered" evidence="1">
    <location>
        <begin position="1"/>
        <end position="38"/>
    </location>
</feature>
<dbReference type="STRING" id="913774.A0A0C3GXG6"/>
<keyword evidence="2" id="KW-1133">Transmembrane helix</keyword>
<proteinExistence type="predicted"/>
<feature type="compositionally biased region" description="Polar residues" evidence="1">
    <location>
        <begin position="1"/>
        <end position="12"/>
    </location>
</feature>
<gene>
    <name evidence="3" type="ORF">OIDMADRAFT_59031</name>
</gene>
<dbReference type="EMBL" id="KN832885">
    <property type="protein sequence ID" value="KIM95944.1"/>
    <property type="molecule type" value="Genomic_DNA"/>
</dbReference>
<evidence type="ECO:0000313" key="3">
    <source>
        <dbReference type="EMBL" id="KIM95944.1"/>
    </source>
</evidence>
<reference evidence="3 4" key="1">
    <citation type="submission" date="2014-04" db="EMBL/GenBank/DDBJ databases">
        <authorList>
            <consortium name="DOE Joint Genome Institute"/>
            <person name="Kuo A."/>
            <person name="Martino E."/>
            <person name="Perotto S."/>
            <person name="Kohler A."/>
            <person name="Nagy L.G."/>
            <person name="Floudas D."/>
            <person name="Copeland A."/>
            <person name="Barry K.W."/>
            <person name="Cichocki N."/>
            <person name="Veneault-Fourrey C."/>
            <person name="LaButti K."/>
            <person name="Lindquist E.A."/>
            <person name="Lipzen A."/>
            <person name="Lundell T."/>
            <person name="Morin E."/>
            <person name="Murat C."/>
            <person name="Sun H."/>
            <person name="Tunlid A."/>
            <person name="Henrissat B."/>
            <person name="Grigoriev I.V."/>
            <person name="Hibbett D.S."/>
            <person name="Martin F."/>
            <person name="Nordberg H.P."/>
            <person name="Cantor M.N."/>
            <person name="Hua S.X."/>
        </authorList>
    </citation>
    <scope>NUCLEOTIDE SEQUENCE [LARGE SCALE GENOMIC DNA]</scope>
    <source>
        <strain evidence="3 4">Zn</strain>
    </source>
</reference>
<keyword evidence="2" id="KW-0472">Membrane</keyword>
<feature type="compositionally biased region" description="Basic and acidic residues" evidence="1">
    <location>
        <begin position="160"/>
        <end position="185"/>
    </location>
</feature>
<feature type="region of interest" description="Disordered" evidence="1">
    <location>
        <begin position="160"/>
        <end position="206"/>
    </location>
</feature>
<name>A0A0C3GXG6_OIDMZ</name>
<feature type="transmembrane region" description="Helical" evidence="2">
    <location>
        <begin position="53"/>
        <end position="75"/>
    </location>
</feature>
<keyword evidence="2" id="KW-0812">Transmembrane</keyword>
<organism evidence="3 4">
    <name type="scientific">Oidiodendron maius (strain Zn)</name>
    <dbReference type="NCBI Taxonomy" id="913774"/>
    <lineage>
        <taxon>Eukaryota</taxon>
        <taxon>Fungi</taxon>
        <taxon>Dikarya</taxon>
        <taxon>Ascomycota</taxon>
        <taxon>Pezizomycotina</taxon>
        <taxon>Leotiomycetes</taxon>
        <taxon>Leotiomycetes incertae sedis</taxon>
        <taxon>Myxotrichaceae</taxon>
        <taxon>Oidiodendron</taxon>
    </lineage>
</organism>
<dbReference type="HOGENOM" id="CLU_092550_1_0_1"/>
<evidence type="ECO:0000313" key="4">
    <source>
        <dbReference type="Proteomes" id="UP000054321"/>
    </source>
</evidence>
<evidence type="ECO:0000256" key="2">
    <source>
        <dbReference type="SAM" id="Phobius"/>
    </source>
</evidence>
<dbReference type="Proteomes" id="UP000054321">
    <property type="component" value="Unassembled WGS sequence"/>
</dbReference>
<reference evidence="4" key="2">
    <citation type="submission" date="2015-01" db="EMBL/GenBank/DDBJ databases">
        <title>Evolutionary Origins and Diversification of the Mycorrhizal Mutualists.</title>
        <authorList>
            <consortium name="DOE Joint Genome Institute"/>
            <consortium name="Mycorrhizal Genomics Consortium"/>
            <person name="Kohler A."/>
            <person name="Kuo A."/>
            <person name="Nagy L.G."/>
            <person name="Floudas D."/>
            <person name="Copeland A."/>
            <person name="Barry K.W."/>
            <person name="Cichocki N."/>
            <person name="Veneault-Fourrey C."/>
            <person name="LaButti K."/>
            <person name="Lindquist E.A."/>
            <person name="Lipzen A."/>
            <person name="Lundell T."/>
            <person name="Morin E."/>
            <person name="Murat C."/>
            <person name="Riley R."/>
            <person name="Ohm R."/>
            <person name="Sun H."/>
            <person name="Tunlid A."/>
            <person name="Henrissat B."/>
            <person name="Grigoriev I.V."/>
            <person name="Hibbett D.S."/>
            <person name="Martin F."/>
        </authorList>
    </citation>
    <scope>NUCLEOTIDE SEQUENCE [LARGE SCALE GENOMIC DNA]</scope>
    <source>
        <strain evidence="4">Zn</strain>
    </source>
</reference>
<dbReference type="InParanoid" id="A0A0C3GXG6"/>